<sequence length="501" mass="56109">MANFQEQKAIGKVFKRAKYQEVALKEGQGTAVQGTKSKLSSLDGSRTFVLNHAIQASIVFVALVGLPIFVGASSPMVAYLALNVTLKELFGHALQAVPTESTFVNVNGDLPWMEMYIHPTERGKLVGTLRLTVSLQISAAMLPLTLKTTTRPAFSSLESSLFGSEIHARWGKNGPSNMFKNIDLTIGLNVDRWTKCGVALRNLWASNSMSRPFESALFPQIPYYSAKTKRTLDFLAYVNCSSISLDNWDVFLPSHGFDTMWDNHKVMDLAEYHYKISHDQWKGFEHRGFNRSAHDDFSIFWDLLVNKTNNQTGQVTNGERETPLFITHYTIIRNAVGLKIEDATEHYDILNTLADIIRLPDGGFCPKRCWTFTQKMKRIWFELVDEDGNMLTSVDYVTLPDDALAASLRKAVKEEFKDSYLEGIAASDLTVFTNGVNGVNGVALAPQDSLAHIDETMTLVVQVPLPAFAVEVRGNLNRVQVQFATRELYYLFNNDLASRPL</sequence>
<keyword evidence="1" id="KW-0472">Membrane</keyword>
<accession>A0A2P4X747</accession>
<keyword evidence="1" id="KW-1133">Transmembrane helix</keyword>
<feature type="transmembrane region" description="Helical" evidence="1">
    <location>
        <begin position="48"/>
        <end position="70"/>
    </location>
</feature>
<evidence type="ECO:0000256" key="1">
    <source>
        <dbReference type="SAM" id="Phobius"/>
    </source>
</evidence>
<dbReference type="EMBL" id="NCKW01016060">
    <property type="protein sequence ID" value="POM61352.1"/>
    <property type="molecule type" value="Genomic_DNA"/>
</dbReference>
<dbReference type="Proteomes" id="UP000237271">
    <property type="component" value="Unassembled WGS sequence"/>
</dbReference>
<organism evidence="2 3">
    <name type="scientific">Phytophthora palmivora</name>
    <dbReference type="NCBI Taxonomy" id="4796"/>
    <lineage>
        <taxon>Eukaryota</taxon>
        <taxon>Sar</taxon>
        <taxon>Stramenopiles</taxon>
        <taxon>Oomycota</taxon>
        <taxon>Peronosporomycetes</taxon>
        <taxon>Peronosporales</taxon>
        <taxon>Peronosporaceae</taxon>
        <taxon>Phytophthora</taxon>
    </lineage>
</organism>
<proteinExistence type="predicted"/>
<evidence type="ECO:0000313" key="2">
    <source>
        <dbReference type="EMBL" id="POM61352.1"/>
    </source>
</evidence>
<comment type="caution">
    <text evidence="2">The sequence shown here is derived from an EMBL/GenBank/DDBJ whole genome shotgun (WGS) entry which is preliminary data.</text>
</comment>
<reference evidence="2 3" key="1">
    <citation type="journal article" date="2017" name="Genome Biol. Evol.">
        <title>Phytophthora megakarya and P. palmivora, closely related causal agents of cacao black pod rot, underwent increases in genome sizes and gene numbers by different mechanisms.</title>
        <authorList>
            <person name="Ali S.S."/>
            <person name="Shao J."/>
            <person name="Lary D.J."/>
            <person name="Kronmiller B."/>
            <person name="Shen D."/>
            <person name="Strem M.D."/>
            <person name="Amoako-Attah I."/>
            <person name="Akrofi A.Y."/>
            <person name="Begoude B.A."/>
            <person name="Ten Hoopen G.M."/>
            <person name="Coulibaly K."/>
            <person name="Kebe B.I."/>
            <person name="Melnick R.L."/>
            <person name="Guiltinan M.J."/>
            <person name="Tyler B.M."/>
            <person name="Meinhardt L.W."/>
            <person name="Bailey B.A."/>
        </authorList>
    </citation>
    <scope>NUCLEOTIDE SEQUENCE [LARGE SCALE GENOMIC DNA]</scope>
    <source>
        <strain evidence="3">sbr112.9</strain>
    </source>
</reference>
<keyword evidence="3" id="KW-1185">Reference proteome</keyword>
<evidence type="ECO:0000313" key="3">
    <source>
        <dbReference type="Proteomes" id="UP000237271"/>
    </source>
</evidence>
<name>A0A2P4X747_9STRA</name>
<dbReference type="AlphaFoldDB" id="A0A2P4X747"/>
<protein>
    <submittedName>
        <fullName evidence="2">Sulfatase-like protein</fullName>
    </submittedName>
</protein>
<gene>
    <name evidence="2" type="ORF">PHPALM_29644</name>
</gene>
<keyword evidence="1" id="KW-0812">Transmembrane</keyword>